<feature type="compositionally biased region" description="Polar residues" evidence="1">
    <location>
        <begin position="165"/>
        <end position="178"/>
    </location>
</feature>
<feature type="region of interest" description="Disordered" evidence="1">
    <location>
        <begin position="46"/>
        <end position="193"/>
    </location>
</feature>
<evidence type="ECO:0000256" key="1">
    <source>
        <dbReference type="SAM" id="MobiDB-lite"/>
    </source>
</evidence>
<accession>A0ABR0JAS6</accession>
<organism evidence="2 3">
    <name type="scientific">Exophiala sideris</name>
    <dbReference type="NCBI Taxonomy" id="1016849"/>
    <lineage>
        <taxon>Eukaryota</taxon>
        <taxon>Fungi</taxon>
        <taxon>Dikarya</taxon>
        <taxon>Ascomycota</taxon>
        <taxon>Pezizomycotina</taxon>
        <taxon>Eurotiomycetes</taxon>
        <taxon>Chaetothyriomycetidae</taxon>
        <taxon>Chaetothyriales</taxon>
        <taxon>Herpotrichiellaceae</taxon>
        <taxon>Exophiala</taxon>
    </lineage>
</organism>
<proteinExistence type="predicted"/>
<reference evidence="2 3" key="1">
    <citation type="submission" date="2023-08" db="EMBL/GenBank/DDBJ databases">
        <title>Black Yeasts Isolated from many extreme environments.</title>
        <authorList>
            <person name="Coleine C."/>
            <person name="Stajich J.E."/>
            <person name="Selbmann L."/>
        </authorList>
    </citation>
    <scope>NUCLEOTIDE SEQUENCE [LARGE SCALE GENOMIC DNA]</scope>
    <source>
        <strain evidence="2 3">CCFEE 6328</strain>
    </source>
</reference>
<gene>
    <name evidence="2" type="ORF">LTR69_005617</name>
</gene>
<evidence type="ECO:0008006" key="4">
    <source>
        <dbReference type="Google" id="ProtNLM"/>
    </source>
</evidence>
<dbReference type="EMBL" id="JAVRRF010000011">
    <property type="protein sequence ID" value="KAK5060300.1"/>
    <property type="molecule type" value="Genomic_DNA"/>
</dbReference>
<name>A0ABR0JAS6_9EURO</name>
<evidence type="ECO:0000313" key="2">
    <source>
        <dbReference type="EMBL" id="KAK5060300.1"/>
    </source>
</evidence>
<feature type="compositionally biased region" description="Basic and acidic residues" evidence="1">
    <location>
        <begin position="111"/>
        <end position="123"/>
    </location>
</feature>
<keyword evidence="3" id="KW-1185">Reference proteome</keyword>
<evidence type="ECO:0000313" key="3">
    <source>
        <dbReference type="Proteomes" id="UP001345691"/>
    </source>
</evidence>
<protein>
    <recommendedName>
        <fullName evidence="4">Transcription activator GCR1-like domain-containing protein</fullName>
    </recommendedName>
</protein>
<feature type="compositionally biased region" description="Basic and acidic residues" evidence="1">
    <location>
        <begin position="77"/>
        <end position="89"/>
    </location>
</feature>
<sequence length="365" mass="41738">MSSKQQIQHELALLELEKQELLVKRKELELKQRLAEIEREEQAKTATIDLTEDQNQDIVKHETEEDVETDVSIVEQGDEHETPVFKAETDITPLTLPAREEHSRAVNRSVIDSRDMSDWEPKSDASSNARKGPSNAAGTNSKINLDLRSQHPVDTPSCPADSRQSDTQDLPPTTTPRANSLKRPLSSSGDHTADRLDDLQALSPEQLASVEAPGSIAAEPRKKARVLEERIWRTGNKPVTLERRRLLAAYYRRLLVLHLDTLPVDGTRDWFATSRAVHEKIRSDPYGVHCLINDLVVSKTTFWRKWNKSDKFDETMERFTANWGVWWRTCLTLSRLDEQKAMIKRVVGQIIAGTFDHKEFDKRYT</sequence>
<dbReference type="Proteomes" id="UP001345691">
    <property type="component" value="Unassembled WGS sequence"/>
</dbReference>
<comment type="caution">
    <text evidence="2">The sequence shown here is derived from an EMBL/GenBank/DDBJ whole genome shotgun (WGS) entry which is preliminary data.</text>
</comment>